<name>A0A1B4VD17_9GAMM</name>
<protein>
    <submittedName>
        <fullName evidence="2">Transposase</fullName>
    </submittedName>
</protein>
<dbReference type="AlphaFoldDB" id="A0A1B4VD17"/>
<dbReference type="Pfam" id="PF13276">
    <property type="entry name" value="HTH_21"/>
    <property type="match status" value="1"/>
</dbReference>
<dbReference type="PANTHER" id="PTHR46889">
    <property type="entry name" value="TRANSPOSASE INSF FOR INSERTION SEQUENCE IS3B-RELATED"/>
    <property type="match status" value="1"/>
</dbReference>
<dbReference type="InterPro" id="IPR048020">
    <property type="entry name" value="Transpos_IS3"/>
</dbReference>
<sequence>MKYAFMEDHAREFRVAAMCRALKVSRSGFYEWRHRGPSPRARANLALLAEIRRVHQEHREAYGALKTWFALKERGIACGKHRVARLRQAAGIEAKRKRRFRVITEHHRTPQAAPDLLERRFNAPVPNAVWVGDMTFVRTREGFLHLAVLLDLYSRRVVGWAMDTQPSQALGQAALAMALDQRKPRPGLIHHTDRGSPYSARAYLEQLHARGIRRSMSGRKSAYDNAVAESFFSNLKNELVHHCDFPTRDHARAAIFDYIELFYNRRRIHQSLGYRTPEAVEREWVDA</sequence>
<dbReference type="InterPro" id="IPR050900">
    <property type="entry name" value="Transposase_IS3/IS150/IS904"/>
</dbReference>
<organism evidence="2 3">
    <name type="scientific">Sulfurifustis variabilis</name>
    <dbReference type="NCBI Taxonomy" id="1675686"/>
    <lineage>
        <taxon>Bacteria</taxon>
        <taxon>Pseudomonadati</taxon>
        <taxon>Pseudomonadota</taxon>
        <taxon>Gammaproteobacteria</taxon>
        <taxon>Acidiferrobacterales</taxon>
        <taxon>Acidiferrobacteraceae</taxon>
        <taxon>Sulfurifustis</taxon>
    </lineage>
</organism>
<feature type="domain" description="Integrase catalytic" evidence="1">
    <location>
        <begin position="122"/>
        <end position="285"/>
    </location>
</feature>
<keyword evidence="3" id="KW-1185">Reference proteome</keyword>
<dbReference type="Pfam" id="PF13333">
    <property type="entry name" value="rve_2"/>
    <property type="match status" value="1"/>
</dbReference>
<dbReference type="KEGG" id="sva:SVA_3535"/>
<evidence type="ECO:0000259" key="1">
    <source>
        <dbReference type="PROSITE" id="PS50994"/>
    </source>
</evidence>
<accession>A0A1B4VD17</accession>
<dbReference type="SUPFAM" id="SSF53098">
    <property type="entry name" value="Ribonuclease H-like"/>
    <property type="match status" value="1"/>
</dbReference>
<dbReference type="PANTHER" id="PTHR46889:SF4">
    <property type="entry name" value="TRANSPOSASE INSO FOR INSERTION SEQUENCE ELEMENT IS911B-RELATED"/>
    <property type="match status" value="1"/>
</dbReference>
<dbReference type="Proteomes" id="UP000218899">
    <property type="component" value="Chromosome"/>
</dbReference>
<dbReference type="GO" id="GO:0015074">
    <property type="term" value="P:DNA integration"/>
    <property type="evidence" value="ECO:0007669"/>
    <property type="project" value="InterPro"/>
</dbReference>
<dbReference type="Gene3D" id="3.30.420.10">
    <property type="entry name" value="Ribonuclease H-like superfamily/Ribonuclease H"/>
    <property type="match status" value="1"/>
</dbReference>
<dbReference type="InterPro" id="IPR012337">
    <property type="entry name" value="RNaseH-like_sf"/>
</dbReference>
<reference evidence="2 3" key="1">
    <citation type="submission" date="2015-08" db="EMBL/GenBank/DDBJ databases">
        <title>Complete genome sequence of Sulfurifustis variabilis.</title>
        <authorList>
            <person name="Miura A."/>
            <person name="Kojima H."/>
            <person name="Fukui M."/>
        </authorList>
    </citation>
    <scope>NUCLEOTIDE SEQUENCE [LARGE SCALE GENOMIC DNA]</scope>
    <source>
        <strain evidence="3">skN76</strain>
    </source>
</reference>
<dbReference type="NCBIfam" id="NF033516">
    <property type="entry name" value="transpos_IS3"/>
    <property type="match status" value="1"/>
</dbReference>
<dbReference type="OrthoDB" id="7064550at2"/>
<evidence type="ECO:0000313" key="3">
    <source>
        <dbReference type="Proteomes" id="UP000218899"/>
    </source>
</evidence>
<dbReference type="EMBL" id="AP014936">
    <property type="protein sequence ID" value="BAU50071.1"/>
    <property type="molecule type" value="Genomic_DNA"/>
</dbReference>
<dbReference type="InterPro" id="IPR036397">
    <property type="entry name" value="RNaseH_sf"/>
</dbReference>
<dbReference type="PROSITE" id="PS50994">
    <property type="entry name" value="INTEGRASE"/>
    <property type="match status" value="1"/>
</dbReference>
<dbReference type="Pfam" id="PF00665">
    <property type="entry name" value="rve"/>
    <property type="match status" value="1"/>
</dbReference>
<dbReference type="InterPro" id="IPR025948">
    <property type="entry name" value="HTH-like_dom"/>
</dbReference>
<gene>
    <name evidence="2" type="ORF">SVA_3535</name>
</gene>
<proteinExistence type="predicted"/>
<dbReference type="RefSeq" id="WP_096462405.1">
    <property type="nucleotide sequence ID" value="NZ_AP014936.1"/>
</dbReference>
<dbReference type="InterPro" id="IPR001584">
    <property type="entry name" value="Integrase_cat-core"/>
</dbReference>
<dbReference type="GO" id="GO:0003676">
    <property type="term" value="F:nucleic acid binding"/>
    <property type="evidence" value="ECO:0007669"/>
    <property type="project" value="InterPro"/>
</dbReference>
<evidence type="ECO:0000313" key="2">
    <source>
        <dbReference type="EMBL" id="BAU50071.1"/>
    </source>
</evidence>